<accession>A0A058ZI36</accession>
<organism evidence="1">
    <name type="scientific">Fonticula alba</name>
    <name type="common">Slime mold</name>
    <dbReference type="NCBI Taxonomy" id="691883"/>
    <lineage>
        <taxon>Eukaryota</taxon>
        <taxon>Rotosphaerida</taxon>
        <taxon>Fonticulaceae</taxon>
        <taxon>Fonticula</taxon>
    </lineage>
</organism>
<sequence length="149" mass="16495">MPYLLQSSALMPFDEACQTFSQHRHAPSHFWCGPDIPCGGGFSDQDHLGSPKHLALESLLQQAPDTWTIEDCKRVLGTPNLTAHSAAAVQEIPLPNPTITSCDGEVSLLGTPLDLPVWVYFWRGRAAFGWLKFAPNGQLVDRGMWMTFE</sequence>
<reference evidence="1" key="1">
    <citation type="submission" date="2013-04" db="EMBL/GenBank/DDBJ databases">
        <title>The Genome Sequence of Fonticula alba ATCC 38817.</title>
        <authorList>
            <consortium name="The Broad Institute Genomics Platform"/>
            <person name="Russ C."/>
            <person name="Cuomo C."/>
            <person name="Burger G."/>
            <person name="Gray M.W."/>
            <person name="Holland P.W.H."/>
            <person name="King N."/>
            <person name="Lang F.B.F."/>
            <person name="Roger A.J."/>
            <person name="Ruiz-Trillo I."/>
            <person name="Brown M."/>
            <person name="Walker B."/>
            <person name="Young S."/>
            <person name="Zeng Q."/>
            <person name="Gargeya S."/>
            <person name="Fitzgerald M."/>
            <person name="Haas B."/>
            <person name="Abouelleil A."/>
            <person name="Allen A.W."/>
            <person name="Alvarado L."/>
            <person name="Arachchi H.M."/>
            <person name="Berlin A.M."/>
            <person name="Chapman S.B."/>
            <person name="Gainer-Dewar J."/>
            <person name="Goldberg J."/>
            <person name="Griggs A."/>
            <person name="Gujja S."/>
            <person name="Hansen M."/>
            <person name="Howarth C."/>
            <person name="Imamovic A."/>
            <person name="Ireland A."/>
            <person name="Larimer J."/>
            <person name="McCowan C."/>
            <person name="Murphy C."/>
            <person name="Pearson M."/>
            <person name="Poon T.W."/>
            <person name="Priest M."/>
            <person name="Roberts A."/>
            <person name="Saif S."/>
            <person name="Shea T."/>
            <person name="Sisk P."/>
            <person name="Sykes S."/>
            <person name="Wortman J."/>
            <person name="Nusbaum C."/>
            <person name="Birren B."/>
        </authorList>
    </citation>
    <scope>NUCLEOTIDE SEQUENCE [LARGE SCALE GENOMIC DNA]</scope>
    <source>
        <strain evidence="1">ATCC 38817</strain>
    </source>
</reference>
<gene>
    <name evidence="1" type="ORF">H696_00730</name>
</gene>
<name>A0A058ZI36_FONAL</name>
<keyword evidence="2" id="KW-1185">Reference proteome</keyword>
<dbReference type="EMBL" id="KB932201">
    <property type="protein sequence ID" value="KCV73187.1"/>
    <property type="molecule type" value="Genomic_DNA"/>
</dbReference>
<proteinExistence type="predicted"/>
<evidence type="ECO:0000313" key="2">
    <source>
        <dbReference type="Proteomes" id="UP000030693"/>
    </source>
</evidence>
<evidence type="ECO:0000313" key="1">
    <source>
        <dbReference type="EMBL" id="KCV73187.1"/>
    </source>
</evidence>
<dbReference type="Proteomes" id="UP000030693">
    <property type="component" value="Unassembled WGS sequence"/>
</dbReference>
<dbReference type="RefSeq" id="XP_009492888.1">
    <property type="nucleotide sequence ID" value="XM_009494613.1"/>
</dbReference>
<dbReference type="GeneID" id="20525455"/>
<protein>
    <submittedName>
        <fullName evidence="1">Uncharacterized protein</fullName>
    </submittedName>
</protein>
<dbReference type="AlphaFoldDB" id="A0A058ZI36"/>